<reference evidence="2 3" key="1">
    <citation type="journal article" date="2009" name="Stand. Genomic Sci.">
        <title>Complete genome sequence of Leptotrichia buccalis type strain (C-1013-b).</title>
        <authorList>
            <person name="Ivanova N."/>
            <person name="Gronow S."/>
            <person name="Lapidus A."/>
            <person name="Copeland A."/>
            <person name="Glavina Del Rio T."/>
            <person name="Nolan M."/>
            <person name="Lucas S."/>
            <person name="Chen F."/>
            <person name="Tice H."/>
            <person name="Cheng J.F."/>
            <person name="Saunders E."/>
            <person name="Bruce D."/>
            <person name="Goodwin L."/>
            <person name="Brettin T."/>
            <person name="Detter J.C."/>
            <person name="Han C."/>
            <person name="Pitluck S."/>
            <person name="Mikhailova N."/>
            <person name="Pati A."/>
            <person name="Mavrommatis K."/>
            <person name="Chen A."/>
            <person name="Palaniappan K."/>
            <person name="Land M."/>
            <person name="Hauser L."/>
            <person name="Chang Y.J."/>
            <person name="Jeffries C.D."/>
            <person name="Chain P."/>
            <person name="Rohde C."/>
            <person name="Goker M."/>
            <person name="Bristow J."/>
            <person name="Eisen J.A."/>
            <person name="Markowitz V."/>
            <person name="Hugenholtz P."/>
            <person name="Kyrpides N.C."/>
            <person name="Klenk H.P."/>
        </authorList>
    </citation>
    <scope>NUCLEOTIDE SEQUENCE [LARGE SCALE GENOMIC DNA]</scope>
    <source>
        <strain evidence="3">ATCC 14201 / DSM 1135 / JCM 12969 / NCTC 10249 / C-1013-b</strain>
    </source>
</reference>
<dbReference type="OrthoDB" id="82438at2"/>
<accession>C7NBT3</accession>
<organism evidence="2 3">
    <name type="scientific">Leptotrichia buccalis (strain ATCC 14201 / DSM 1135 / JCM 12969 / NCTC 10249 / C-1013-b)</name>
    <dbReference type="NCBI Taxonomy" id="523794"/>
    <lineage>
        <taxon>Bacteria</taxon>
        <taxon>Fusobacteriati</taxon>
        <taxon>Fusobacteriota</taxon>
        <taxon>Fusobacteriia</taxon>
        <taxon>Fusobacteriales</taxon>
        <taxon>Leptotrichiaceae</taxon>
        <taxon>Leptotrichia</taxon>
    </lineage>
</organism>
<dbReference type="Proteomes" id="UP000001910">
    <property type="component" value="Chromosome"/>
</dbReference>
<protein>
    <submittedName>
        <fullName evidence="2">Uncharacterized protein</fullName>
    </submittedName>
</protein>
<dbReference type="STRING" id="523794.Lebu_1746"/>
<dbReference type="AlphaFoldDB" id="C7NBT3"/>
<evidence type="ECO:0000313" key="2">
    <source>
        <dbReference type="EMBL" id="ACV39614.1"/>
    </source>
</evidence>
<feature type="transmembrane region" description="Helical" evidence="1">
    <location>
        <begin position="72"/>
        <end position="91"/>
    </location>
</feature>
<feature type="transmembrane region" description="Helical" evidence="1">
    <location>
        <begin position="9"/>
        <end position="31"/>
    </location>
</feature>
<sequence length="148" mass="17397">MKKIFLRSFYFIHLLCFNILIFFLLVMVGELFSEYLKIDEEKYLGIIYFIMIFLNILCSYFYVKAKIEKKPVIVLTIAAIIVKILILWIWIQGTFLDLSLGDDKLGIFVVFIIYGYIAYIGSLDVIFLMGLGVNLLIRRKNERKKLDS</sequence>
<feature type="transmembrane region" description="Helical" evidence="1">
    <location>
        <begin position="43"/>
        <end position="63"/>
    </location>
</feature>
<dbReference type="RefSeq" id="WP_015769953.1">
    <property type="nucleotide sequence ID" value="NC_013192.1"/>
</dbReference>
<evidence type="ECO:0000256" key="1">
    <source>
        <dbReference type="SAM" id="Phobius"/>
    </source>
</evidence>
<evidence type="ECO:0000313" key="3">
    <source>
        <dbReference type="Proteomes" id="UP000001910"/>
    </source>
</evidence>
<keyword evidence="1" id="KW-1133">Transmembrane helix</keyword>
<dbReference type="HOGENOM" id="CLU_1756584_0_0_0"/>
<dbReference type="EMBL" id="CP001685">
    <property type="protein sequence ID" value="ACV39614.1"/>
    <property type="molecule type" value="Genomic_DNA"/>
</dbReference>
<proteinExistence type="predicted"/>
<keyword evidence="3" id="KW-1185">Reference proteome</keyword>
<name>C7NBT3_LEPBD</name>
<dbReference type="KEGG" id="lba:Lebu_1746"/>
<feature type="transmembrane region" description="Helical" evidence="1">
    <location>
        <begin position="111"/>
        <end position="137"/>
    </location>
</feature>
<keyword evidence="1" id="KW-0812">Transmembrane</keyword>
<keyword evidence="1" id="KW-0472">Membrane</keyword>
<gene>
    <name evidence="2" type="ordered locus">Lebu_1746</name>
</gene>